<name>A0A8S8XHQ8_9PROT</name>
<dbReference type="GO" id="GO:0044780">
    <property type="term" value="P:bacterial-type flagellum assembly"/>
    <property type="evidence" value="ECO:0007669"/>
    <property type="project" value="UniProtKB-UniRule"/>
</dbReference>
<dbReference type="PANTHER" id="PTHR30065">
    <property type="entry name" value="FLAGELLAR BIOSYNTHETIC PROTEIN FLIR"/>
    <property type="match status" value="1"/>
</dbReference>
<sequence length="261" mass="27313">MPALDQLNTLLAGGVFAIMLVFTRVGVAMLNLPGFGDTSVPAQARLFLALAFSVAITPILRAKLPAAPDEPALLILLLGSEVIIGLFIGTVGRVILTSLETAGQLIGHQTGFSIASVFNPQIASAGSLAGSLLSTMAVVLLFVTDLHHMLLRGLLGSYDLFPAGGPLPIGDLASVIAKVVAASFTIGVQLSAPFIIVALMLMVGLGLIARMMPQIQIFFVAQPIQLALGIFIFAVVLPAMALFWMTKFQMSMQTFLSPGTP</sequence>
<evidence type="ECO:0000256" key="4">
    <source>
        <dbReference type="ARBA" id="ARBA00022475"/>
    </source>
</evidence>
<dbReference type="NCBIfam" id="TIGR01400">
    <property type="entry name" value="fliR"/>
    <property type="match status" value="1"/>
</dbReference>
<feature type="transmembrane region" description="Helical" evidence="10">
    <location>
        <begin position="192"/>
        <end position="212"/>
    </location>
</feature>
<keyword evidence="11" id="KW-0966">Cell projection</keyword>
<dbReference type="GO" id="GO:0005886">
    <property type="term" value="C:plasma membrane"/>
    <property type="evidence" value="ECO:0007669"/>
    <property type="project" value="UniProtKB-SubCell"/>
</dbReference>
<feature type="transmembrane region" description="Helical" evidence="10">
    <location>
        <begin position="224"/>
        <end position="245"/>
    </location>
</feature>
<dbReference type="PRINTS" id="PR00953">
    <property type="entry name" value="TYPE3IMRPROT"/>
</dbReference>
<dbReference type="AlphaFoldDB" id="A0A8S8XHQ8"/>
<dbReference type="InterPro" id="IPR006303">
    <property type="entry name" value="FliR"/>
</dbReference>
<evidence type="ECO:0000256" key="2">
    <source>
        <dbReference type="ARBA" id="ARBA00009772"/>
    </source>
</evidence>
<proteinExistence type="inferred from homology"/>
<evidence type="ECO:0000256" key="7">
    <source>
        <dbReference type="ARBA" id="ARBA00023136"/>
    </source>
</evidence>
<keyword evidence="12" id="KW-1185">Reference proteome</keyword>
<organism evidence="11 12">
    <name type="scientific">Roseiterribacter gracilis</name>
    <dbReference type="NCBI Taxonomy" id="2812848"/>
    <lineage>
        <taxon>Bacteria</taxon>
        <taxon>Pseudomonadati</taxon>
        <taxon>Pseudomonadota</taxon>
        <taxon>Alphaproteobacteria</taxon>
        <taxon>Rhodospirillales</taxon>
        <taxon>Roseiterribacteraceae</taxon>
        <taxon>Roseiterribacter</taxon>
    </lineage>
</organism>
<protein>
    <recommendedName>
        <fullName evidence="3 9">Flagellar biosynthetic protein FliR</fullName>
    </recommendedName>
</protein>
<keyword evidence="6 10" id="KW-1133">Transmembrane helix</keyword>
<evidence type="ECO:0000256" key="9">
    <source>
        <dbReference type="NCBIfam" id="TIGR01400"/>
    </source>
</evidence>
<comment type="function">
    <text evidence="1 10">Role in flagellar biosynthesis.</text>
</comment>
<feature type="transmembrane region" description="Helical" evidence="10">
    <location>
        <begin position="7"/>
        <end position="30"/>
    </location>
</feature>
<evidence type="ECO:0000256" key="5">
    <source>
        <dbReference type="ARBA" id="ARBA00022692"/>
    </source>
</evidence>
<dbReference type="GO" id="GO:0009425">
    <property type="term" value="C:bacterial-type flagellum basal body"/>
    <property type="evidence" value="ECO:0007669"/>
    <property type="project" value="UniProtKB-SubCell"/>
</dbReference>
<keyword evidence="11" id="KW-0282">Flagellum</keyword>
<reference evidence="11" key="1">
    <citation type="submission" date="2021-02" db="EMBL/GenBank/DDBJ databases">
        <title>Genome sequence of Rhodospirillales sp. strain TMPK1 isolated from soil.</title>
        <authorList>
            <person name="Nakai R."/>
            <person name="Kusada H."/>
            <person name="Tamaki H."/>
        </authorList>
    </citation>
    <scope>NUCLEOTIDE SEQUENCE</scope>
    <source>
        <strain evidence="11">TMPK1</strain>
    </source>
</reference>
<feature type="transmembrane region" description="Helical" evidence="10">
    <location>
        <begin position="122"/>
        <end position="143"/>
    </location>
</feature>
<evidence type="ECO:0000313" key="12">
    <source>
        <dbReference type="Proteomes" id="UP000681075"/>
    </source>
</evidence>
<keyword evidence="5 10" id="KW-0812">Transmembrane</keyword>
<keyword evidence="4 10" id="KW-1003">Cell membrane</keyword>
<dbReference type="PANTHER" id="PTHR30065:SF8">
    <property type="entry name" value="FLAGELLAR BIOSYNTHETIC PROTEIN FLIR"/>
    <property type="match status" value="1"/>
</dbReference>
<comment type="similarity">
    <text evidence="2 10">Belongs to the FliR/MopE/SpaR family.</text>
</comment>
<feature type="transmembrane region" description="Helical" evidence="10">
    <location>
        <begin position="72"/>
        <end position="96"/>
    </location>
</feature>
<dbReference type="RefSeq" id="WP_420245017.1">
    <property type="nucleotide sequence ID" value="NZ_BOPV01000001.1"/>
</dbReference>
<dbReference type="GO" id="GO:0006605">
    <property type="term" value="P:protein targeting"/>
    <property type="evidence" value="ECO:0007669"/>
    <property type="project" value="UniProtKB-UniRule"/>
</dbReference>
<keyword evidence="11" id="KW-0969">Cilium</keyword>
<evidence type="ECO:0000313" key="11">
    <source>
        <dbReference type="EMBL" id="GIL41512.1"/>
    </source>
</evidence>
<evidence type="ECO:0000256" key="6">
    <source>
        <dbReference type="ARBA" id="ARBA00022989"/>
    </source>
</evidence>
<dbReference type="InterPro" id="IPR002010">
    <property type="entry name" value="T3SS_IM_R"/>
</dbReference>
<evidence type="ECO:0000256" key="1">
    <source>
        <dbReference type="ARBA" id="ARBA00002578"/>
    </source>
</evidence>
<keyword evidence="8 10" id="KW-0975">Bacterial flagellum</keyword>
<dbReference type="Pfam" id="PF01311">
    <property type="entry name" value="Bac_export_1"/>
    <property type="match status" value="1"/>
</dbReference>
<keyword evidence="7 10" id="KW-0472">Membrane</keyword>
<comment type="subcellular location">
    <subcellularLocation>
        <location evidence="10">Cell membrane</location>
        <topology evidence="10">Multi-pass membrane protein</topology>
    </subcellularLocation>
    <subcellularLocation>
        <location evidence="10">Bacterial flagellum basal body</location>
    </subcellularLocation>
</comment>
<gene>
    <name evidence="11" type="ORF">TMPK1_37490</name>
</gene>
<evidence type="ECO:0000256" key="8">
    <source>
        <dbReference type="ARBA" id="ARBA00023143"/>
    </source>
</evidence>
<evidence type="ECO:0000256" key="10">
    <source>
        <dbReference type="RuleBase" id="RU362071"/>
    </source>
</evidence>
<accession>A0A8S8XHQ8</accession>
<comment type="caution">
    <text evidence="11">The sequence shown here is derived from an EMBL/GenBank/DDBJ whole genome shotgun (WGS) entry which is preliminary data.</text>
</comment>
<dbReference type="Proteomes" id="UP000681075">
    <property type="component" value="Unassembled WGS sequence"/>
</dbReference>
<evidence type="ECO:0000256" key="3">
    <source>
        <dbReference type="ARBA" id="ARBA00021717"/>
    </source>
</evidence>
<feature type="transmembrane region" description="Helical" evidence="10">
    <location>
        <begin position="42"/>
        <end position="60"/>
    </location>
</feature>
<dbReference type="EMBL" id="BOPV01000001">
    <property type="protein sequence ID" value="GIL41512.1"/>
    <property type="molecule type" value="Genomic_DNA"/>
</dbReference>